<feature type="compositionally biased region" description="Gly residues" evidence="2">
    <location>
        <begin position="25"/>
        <end position="36"/>
    </location>
</feature>
<keyword evidence="3" id="KW-0732">Signal</keyword>
<feature type="domain" description="EF-hand" evidence="4">
    <location>
        <begin position="59"/>
        <end position="94"/>
    </location>
</feature>
<organism evidence="5 6">
    <name type="scientific">Roseimaritima multifibrata</name>
    <dbReference type="NCBI Taxonomy" id="1930274"/>
    <lineage>
        <taxon>Bacteria</taxon>
        <taxon>Pseudomonadati</taxon>
        <taxon>Planctomycetota</taxon>
        <taxon>Planctomycetia</taxon>
        <taxon>Pirellulales</taxon>
        <taxon>Pirellulaceae</taxon>
        <taxon>Roseimaritima</taxon>
    </lineage>
</organism>
<feature type="region of interest" description="Disordered" evidence="2">
    <location>
        <begin position="161"/>
        <end position="194"/>
    </location>
</feature>
<accession>A0A517MMG1</accession>
<feature type="chain" id="PRO_5022085456" evidence="3">
    <location>
        <begin position="23"/>
        <end position="194"/>
    </location>
</feature>
<name>A0A517MMG1_9BACT</name>
<dbReference type="OrthoDB" id="284184at2"/>
<reference evidence="5 6" key="1">
    <citation type="submission" date="2019-02" db="EMBL/GenBank/DDBJ databases">
        <title>Deep-cultivation of Planctomycetes and their phenomic and genomic characterization uncovers novel biology.</title>
        <authorList>
            <person name="Wiegand S."/>
            <person name="Jogler M."/>
            <person name="Boedeker C."/>
            <person name="Pinto D."/>
            <person name="Vollmers J."/>
            <person name="Rivas-Marin E."/>
            <person name="Kohn T."/>
            <person name="Peeters S.H."/>
            <person name="Heuer A."/>
            <person name="Rast P."/>
            <person name="Oberbeckmann S."/>
            <person name="Bunk B."/>
            <person name="Jeske O."/>
            <person name="Meyerdierks A."/>
            <person name="Storesund J.E."/>
            <person name="Kallscheuer N."/>
            <person name="Luecker S."/>
            <person name="Lage O.M."/>
            <person name="Pohl T."/>
            <person name="Merkel B.J."/>
            <person name="Hornburger P."/>
            <person name="Mueller R.-W."/>
            <person name="Bruemmer F."/>
            <person name="Labrenz M."/>
            <person name="Spormann A.M."/>
            <person name="Op den Camp H."/>
            <person name="Overmann J."/>
            <person name="Amann R."/>
            <person name="Jetten M.S.M."/>
            <person name="Mascher T."/>
            <person name="Medema M.H."/>
            <person name="Devos D.P."/>
            <person name="Kaster A.-K."/>
            <person name="Ovreas L."/>
            <person name="Rohde M."/>
            <person name="Galperin M.Y."/>
            <person name="Jogler C."/>
        </authorList>
    </citation>
    <scope>NUCLEOTIDE SEQUENCE [LARGE SCALE GENOMIC DNA]</scope>
    <source>
        <strain evidence="5 6">FF011L</strain>
    </source>
</reference>
<gene>
    <name evidence="5" type="ORF">FF011L_48440</name>
</gene>
<keyword evidence="6" id="KW-1185">Reference proteome</keyword>
<dbReference type="Gene3D" id="1.10.238.10">
    <property type="entry name" value="EF-hand"/>
    <property type="match status" value="1"/>
</dbReference>
<evidence type="ECO:0000259" key="4">
    <source>
        <dbReference type="PROSITE" id="PS50222"/>
    </source>
</evidence>
<protein>
    <submittedName>
        <fullName evidence="5">EF hand</fullName>
    </submittedName>
</protein>
<feature type="region of interest" description="Disordered" evidence="2">
    <location>
        <begin position="90"/>
        <end position="121"/>
    </location>
</feature>
<feature type="signal peptide" evidence="3">
    <location>
        <begin position="1"/>
        <end position="22"/>
    </location>
</feature>
<dbReference type="InterPro" id="IPR011992">
    <property type="entry name" value="EF-hand-dom_pair"/>
</dbReference>
<dbReference type="InterPro" id="IPR002048">
    <property type="entry name" value="EF_hand_dom"/>
</dbReference>
<dbReference type="GO" id="GO:0005509">
    <property type="term" value="F:calcium ion binding"/>
    <property type="evidence" value="ECO:0007669"/>
    <property type="project" value="InterPro"/>
</dbReference>
<dbReference type="Pfam" id="PF13202">
    <property type="entry name" value="EF-hand_5"/>
    <property type="match status" value="2"/>
</dbReference>
<feature type="compositionally biased region" description="Gly residues" evidence="2">
    <location>
        <begin position="96"/>
        <end position="117"/>
    </location>
</feature>
<feature type="compositionally biased region" description="Gly residues" evidence="2">
    <location>
        <begin position="167"/>
        <end position="180"/>
    </location>
</feature>
<keyword evidence="1" id="KW-0175">Coiled coil</keyword>
<evidence type="ECO:0000313" key="5">
    <source>
        <dbReference type="EMBL" id="QDS96040.1"/>
    </source>
</evidence>
<feature type="coiled-coil region" evidence="1">
    <location>
        <begin position="127"/>
        <end position="161"/>
    </location>
</feature>
<dbReference type="PROSITE" id="PS50222">
    <property type="entry name" value="EF_HAND_2"/>
    <property type="match status" value="1"/>
</dbReference>
<evidence type="ECO:0000256" key="3">
    <source>
        <dbReference type="SAM" id="SignalP"/>
    </source>
</evidence>
<dbReference type="RefSeq" id="WP_145354243.1">
    <property type="nucleotide sequence ID" value="NZ_CP036262.1"/>
</dbReference>
<feature type="compositionally biased region" description="Basic and acidic residues" evidence="2">
    <location>
        <begin position="181"/>
        <end position="194"/>
    </location>
</feature>
<dbReference type="InterPro" id="IPR018247">
    <property type="entry name" value="EF_Hand_1_Ca_BS"/>
</dbReference>
<dbReference type="PROSITE" id="PS00018">
    <property type="entry name" value="EF_HAND_1"/>
    <property type="match status" value="1"/>
</dbReference>
<dbReference type="KEGG" id="rml:FF011L_48440"/>
<evidence type="ECO:0000313" key="6">
    <source>
        <dbReference type="Proteomes" id="UP000320672"/>
    </source>
</evidence>
<sequence precursor="true">MNALSKLLCSAAMLTFTTTAFAQPPGGGRGGRGQGGPSPVERLMTLDVNGDGQLTVNEVTDARMKPMLNRADTNQDGAVTKAELTAMFGGQSADGRPGGPGGAGGGMRGGPGGGGPPEIGQIIPSFLQEQLGLSEEQQSALAKLQAEVDAQLALILTAEQQQQLKQGPGGPGGPGGQQGGGRERAGRGRPPADN</sequence>
<dbReference type="Proteomes" id="UP000320672">
    <property type="component" value="Chromosome"/>
</dbReference>
<evidence type="ECO:0000256" key="1">
    <source>
        <dbReference type="SAM" id="Coils"/>
    </source>
</evidence>
<dbReference type="EMBL" id="CP036262">
    <property type="protein sequence ID" value="QDS96040.1"/>
    <property type="molecule type" value="Genomic_DNA"/>
</dbReference>
<proteinExistence type="predicted"/>
<dbReference type="SUPFAM" id="SSF47473">
    <property type="entry name" value="EF-hand"/>
    <property type="match status" value="1"/>
</dbReference>
<evidence type="ECO:0000256" key="2">
    <source>
        <dbReference type="SAM" id="MobiDB-lite"/>
    </source>
</evidence>
<dbReference type="AlphaFoldDB" id="A0A517MMG1"/>
<feature type="region of interest" description="Disordered" evidence="2">
    <location>
        <begin position="21"/>
        <end position="40"/>
    </location>
</feature>